<dbReference type="InterPro" id="IPR025293">
    <property type="entry name" value="YfiR/HmsC-like"/>
</dbReference>
<accession>A0A160TK41</accession>
<dbReference type="Pfam" id="PF13689">
    <property type="entry name" value="DUF4154"/>
    <property type="match status" value="1"/>
</dbReference>
<dbReference type="AlphaFoldDB" id="A0A160TK41"/>
<proteinExistence type="predicted"/>
<reference evidence="1" key="1">
    <citation type="submission" date="2015-10" db="EMBL/GenBank/DDBJ databases">
        <authorList>
            <person name="Gilbert D.G."/>
        </authorList>
    </citation>
    <scope>NUCLEOTIDE SEQUENCE</scope>
</reference>
<protein>
    <submittedName>
        <fullName evidence="1">Uncharacterized protein YfiR</fullName>
    </submittedName>
</protein>
<name>A0A160TK41_9ZZZZ</name>
<gene>
    <name evidence="1" type="ORF">MGWOODY_Smn870</name>
</gene>
<dbReference type="EMBL" id="CZQE01000259">
    <property type="protein sequence ID" value="CUS45445.1"/>
    <property type="molecule type" value="Genomic_DNA"/>
</dbReference>
<organism evidence="1">
    <name type="scientific">hydrothermal vent metagenome</name>
    <dbReference type="NCBI Taxonomy" id="652676"/>
    <lineage>
        <taxon>unclassified sequences</taxon>
        <taxon>metagenomes</taxon>
        <taxon>ecological metagenomes</taxon>
    </lineage>
</organism>
<sequence>MGDRARDWGPAAMMIPFALAWSLLATLPTNVGFPLRTRVTPGPDQPARAVARMVGGIISYTRWPGDAAAAMRLCVIGKTRFADRLGEASPVAGRPISVNRLATGNPTIGQSCDILYLGDLPAGQGQRTIAGIRGRAILSIAESDPACRGGTMFCLDIKPLEISFQLSLDAISRGTVRVDPRVLRLSDADGDAS</sequence>
<evidence type="ECO:0000313" key="1">
    <source>
        <dbReference type="EMBL" id="CUS45445.1"/>
    </source>
</evidence>